<dbReference type="OrthoDB" id="9798855at2"/>
<name>A0A0K1EI72_CHOCO</name>
<dbReference type="KEGG" id="ccro:CMC5_044460"/>
<evidence type="ECO:0000256" key="1">
    <source>
        <dbReference type="ARBA" id="ARBA00022884"/>
    </source>
</evidence>
<keyword evidence="5" id="KW-1185">Reference proteome</keyword>
<organism evidence="4 5">
    <name type="scientific">Chondromyces crocatus</name>
    <dbReference type="NCBI Taxonomy" id="52"/>
    <lineage>
        <taxon>Bacteria</taxon>
        <taxon>Pseudomonadati</taxon>
        <taxon>Myxococcota</taxon>
        <taxon>Polyangia</taxon>
        <taxon>Polyangiales</taxon>
        <taxon>Polyangiaceae</taxon>
        <taxon>Chondromyces</taxon>
    </lineage>
</organism>
<dbReference type="Proteomes" id="UP000067626">
    <property type="component" value="Chromosome"/>
</dbReference>
<dbReference type="Pfam" id="PF00076">
    <property type="entry name" value="RRM_1"/>
    <property type="match status" value="1"/>
</dbReference>
<sequence length="131" mass="12877">MANRLYVGNLSYSTRQETLEAAFAAVGEVREVAMPTDRETGQPRGFAFVTMGSAQAAATAIEQLNGMMLDGRSLRVNEAQERQPGGGGGGGGRSFGGGGGGGGRGFGGGGGGGGRGFGGGGGGGGRGRDRY</sequence>
<dbReference type="GO" id="GO:0003723">
    <property type="term" value="F:RNA binding"/>
    <property type="evidence" value="ECO:0007669"/>
    <property type="project" value="UniProtKB-KW"/>
</dbReference>
<dbReference type="SMART" id="SM00360">
    <property type="entry name" value="RRM"/>
    <property type="match status" value="1"/>
</dbReference>
<dbReference type="RefSeq" id="WP_050432244.1">
    <property type="nucleotide sequence ID" value="NZ_CP012159.1"/>
</dbReference>
<reference evidence="4 5" key="1">
    <citation type="submission" date="2015-07" db="EMBL/GenBank/DDBJ databases">
        <title>Genome analysis of myxobacterium Chondromyces crocatus Cm c5 reveals a high potential for natural compound synthesis and the genetic basis for the loss of fruiting body formation.</title>
        <authorList>
            <person name="Zaburannyi N."/>
            <person name="Bunk B."/>
            <person name="Maier J."/>
            <person name="Overmann J."/>
            <person name="Mueller R."/>
        </authorList>
    </citation>
    <scope>NUCLEOTIDE SEQUENCE [LARGE SCALE GENOMIC DNA]</scope>
    <source>
        <strain evidence="4 5">Cm c5</strain>
    </source>
</reference>
<feature type="domain" description="RRM" evidence="3">
    <location>
        <begin position="3"/>
        <end position="81"/>
    </location>
</feature>
<dbReference type="PANTHER" id="PTHR48027">
    <property type="entry name" value="HETEROGENEOUS NUCLEAR RIBONUCLEOPROTEIN 87F-RELATED"/>
    <property type="match status" value="1"/>
</dbReference>
<dbReference type="PROSITE" id="PS50102">
    <property type="entry name" value="RRM"/>
    <property type="match status" value="1"/>
</dbReference>
<proteinExistence type="predicted"/>
<dbReference type="STRING" id="52.CMC5_044460"/>
<protein>
    <submittedName>
        <fullName evidence="4">RNA-binding protein</fullName>
    </submittedName>
</protein>
<feature type="compositionally biased region" description="Gly residues" evidence="2">
    <location>
        <begin position="84"/>
        <end position="125"/>
    </location>
</feature>
<dbReference type="Gene3D" id="3.30.70.330">
    <property type="match status" value="1"/>
</dbReference>
<evidence type="ECO:0000256" key="2">
    <source>
        <dbReference type="SAM" id="MobiDB-lite"/>
    </source>
</evidence>
<feature type="region of interest" description="Disordered" evidence="2">
    <location>
        <begin position="72"/>
        <end position="131"/>
    </location>
</feature>
<dbReference type="InterPro" id="IPR012677">
    <property type="entry name" value="Nucleotide-bd_a/b_plait_sf"/>
</dbReference>
<evidence type="ECO:0000259" key="3">
    <source>
        <dbReference type="PROSITE" id="PS50102"/>
    </source>
</evidence>
<accession>A0A0K1EI72</accession>
<dbReference type="SUPFAM" id="SSF54928">
    <property type="entry name" value="RNA-binding domain, RBD"/>
    <property type="match status" value="1"/>
</dbReference>
<feature type="compositionally biased region" description="Basic and acidic residues" evidence="2">
    <location>
        <begin position="72"/>
        <end position="81"/>
    </location>
</feature>
<dbReference type="EMBL" id="CP012159">
    <property type="protein sequence ID" value="AKT40293.1"/>
    <property type="molecule type" value="Genomic_DNA"/>
</dbReference>
<keyword evidence="1" id="KW-0694">RNA-binding</keyword>
<evidence type="ECO:0000313" key="5">
    <source>
        <dbReference type="Proteomes" id="UP000067626"/>
    </source>
</evidence>
<gene>
    <name evidence="4" type="ORF">CMC5_044460</name>
</gene>
<dbReference type="InterPro" id="IPR052462">
    <property type="entry name" value="SLIRP/GR-RBP-like"/>
</dbReference>
<dbReference type="AlphaFoldDB" id="A0A0K1EI72"/>
<dbReference type="InterPro" id="IPR035979">
    <property type="entry name" value="RBD_domain_sf"/>
</dbReference>
<dbReference type="InterPro" id="IPR000504">
    <property type="entry name" value="RRM_dom"/>
</dbReference>
<evidence type="ECO:0000313" key="4">
    <source>
        <dbReference type="EMBL" id="AKT40293.1"/>
    </source>
</evidence>